<comment type="caution">
    <text evidence="19">The sequence shown here is derived from an EMBL/GenBank/DDBJ whole genome shotgun (WGS) entry which is preliminary data.</text>
</comment>
<dbReference type="SUPFAM" id="SSF51569">
    <property type="entry name" value="Aldolase"/>
    <property type="match status" value="1"/>
</dbReference>
<keyword evidence="10 19" id="KW-0456">Lyase</keyword>
<evidence type="ECO:0000256" key="13">
    <source>
        <dbReference type="ARBA" id="ARBA00032837"/>
    </source>
</evidence>
<feature type="binding site" evidence="16">
    <location>
        <position position="233"/>
    </location>
    <ligand>
        <name>5-aminolevulinate</name>
        <dbReference type="ChEBI" id="CHEBI:356416"/>
        <label>1</label>
    </ligand>
</feature>
<dbReference type="GO" id="GO:0008270">
    <property type="term" value="F:zinc ion binding"/>
    <property type="evidence" value="ECO:0007669"/>
    <property type="project" value="TreeGrafter"/>
</dbReference>
<dbReference type="FunFam" id="3.20.20.70:FF:000048">
    <property type="entry name" value="Delta-aminolevulinic acid dehydratase"/>
    <property type="match status" value="1"/>
</dbReference>
<keyword evidence="9" id="KW-0350">Heme biosynthesis</keyword>
<feature type="active site" description="Schiff-base intermediate with substrate" evidence="15">
    <location>
        <position position="264"/>
    </location>
</feature>
<evidence type="ECO:0000256" key="4">
    <source>
        <dbReference type="ARBA" id="ARBA00011823"/>
    </source>
</evidence>
<comment type="catalytic activity">
    <reaction evidence="14">
        <text>2 5-aminolevulinate = porphobilinogen + 2 H2O + H(+)</text>
        <dbReference type="Rhea" id="RHEA:24064"/>
        <dbReference type="ChEBI" id="CHEBI:15377"/>
        <dbReference type="ChEBI" id="CHEBI:15378"/>
        <dbReference type="ChEBI" id="CHEBI:58126"/>
        <dbReference type="ChEBI" id="CHEBI:356416"/>
        <dbReference type="EC" id="4.2.1.24"/>
    </reaction>
</comment>
<feature type="binding site" evidence="16">
    <location>
        <position position="291"/>
    </location>
    <ligand>
        <name>5-aminolevulinate</name>
        <dbReference type="ChEBI" id="CHEBI:356416"/>
        <label>2</label>
    </ligand>
</feature>
<comment type="subunit">
    <text evidence="4">Homooctamer.</text>
</comment>
<dbReference type="STRING" id="1206466.K0KU05"/>
<dbReference type="InterPro" id="IPR001731">
    <property type="entry name" value="ALAD"/>
</dbReference>
<dbReference type="HOGENOM" id="CLU_035731_0_1_1"/>
<dbReference type="FunCoup" id="K0KU05">
    <property type="interactions" value="658"/>
</dbReference>
<feature type="binding site" evidence="17">
    <location>
        <position position="134"/>
    </location>
    <ligand>
        <name>Zn(2+)</name>
        <dbReference type="ChEBI" id="CHEBI:29105"/>
        <note>catalytic</note>
    </ligand>
</feature>
<dbReference type="GO" id="GO:0005829">
    <property type="term" value="C:cytosol"/>
    <property type="evidence" value="ECO:0007669"/>
    <property type="project" value="TreeGrafter"/>
</dbReference>
<feature type="binding site" evidence="17">
    <location>
        <position position="144"/>
    </location>
    <ligand>
        <name>Zn(2+)</name>
        <dbReference type="ChEBI" id="CHEBI:29105"/>
        <note>catalytic</note>
    </ligand>
</feature>
<dbReference type="SMART" id="SM01004">
    <property type="entry name" value="ALAD"/>
    <property type="match status" value="1"/>
</dbReference>
<dbReference type="PANTHER" id="PTHR11458:SF0">
    <property type="entry name" value="DELTA-AMINOLEVULINIC ACID DEHYDRATASE"/>
    <property type="match status" value="1"/>
</dbReference>
<protein>
    <recommendedName>
        <fullName evidence="6">Delta-aminolevulinic acid dehydratase</fullName>
        <ecNumber evidence="5">4.2.1.24</ecNumber>
    </recommendedName>
    <alternativeName>
        <fullName evidence="13">Porphobilinogen synthase</fullName>
    </alternativeName>
</protein>
<comment type="pathway">
    <text evidence="2">Porphyrin-containing compound metabolism; protoporphyrin-IX biosynthesis; coproporphyrinogen-III from 5-aminolevulinate: step 1/4.</text>
</comment>
<sequence length="340" mass="37313">MVHQAEYLTGRGTEISSILAGGYAHPLTREWQNERQLTKNMFIYPLFISDSPDEEFLIETLPGQKRWGVNKVVPYVGELIKKGLRSVILFGVPLKNGSKDPEGTSADDPEGPVIQATKALKAAFPDLYIMADVCLCEYTSHGHCGVLFEDGTINRVESVKRIAAVAVNYAKAGVDCVAPSDMIDGRIREIKLGLIEANLAHKTFVMSYSAKFSGNLYGPFRDAACSSPGQGDRRRYQLPTGGSGLARRALRRDIEEGTDGIICKPSTFYLDVMAQAAEIGKDYPICAYHVSGEYAMLHAAAEKGIVDLKTIAFEANNGFLRAGARLIISYFTPDFLEWLD</sequence>
<keyword evidence="20" id="KW-1185">Reference proteome</keyword>
<feature type="binding site" evidence="16">
    <location>
        <position position="221"/>
    </location>
    <ligand>
        <name>5-aminolevulinate</name>
        <dbReference type="ChEBI" id="CHEBI:356416"/>
        <label>1</label>
    </ligand>
</feature>
<accession>K0KU05</accession>
<keyword evidence="11" id="KW-0627">Porphyrin biosynthesis</keyword>
<evidence type="ECO:0000256" key="15">
    <source>
        <dbReference type="PIRSR" id="PIRSR001415-1"/>
    </source>
</evidence>
<feature type="active site" description="Schiff-base intermediate with substrate" evidence="15">
    <location>
        <position position="211"/>
    </location>
</feature>
<evidence type="ECO:0000256" key="6">
    <source>
        <dbReference type="ARBA" id="ARBA00020771"/>
    </source>
</evidence>
<proteinExistence type="inferred from homology"/>
<comment type="function">
    <text evidence="12">Catalyzes an early step in the biosynthesis of tetrapyrroles. Binds two molecules of 5-aminolevulinate per subunit, each at a distinct site, and catalyzes their condensation to form porphobilinogen.</text>
</comment>
<dbReference type="AlphaFoldDB" id="K0KU05"/>
<dbReference type="Proteomes" id="UP000009328">
    <property type="component" value="Unassembled WGS sequence"/>
</dbReference>
<evidence type="ECO:0000313" key="20">
    <source>
        <dbReference type="Proteomes" id="UP000009328"/>
    </source>
</evidence>
<dbReference type="InterPro" id="IPR013785">
    <property type="entry name" value="Aldolase_TIM"/>
</dbReference>
<dbReference type="PIRSF" id="PIRSF001415">
    <property type="entry name" value="Porphbilin_synth"/>
    <property type="match status" value="1"/>
</dbReference>
<evidence type="ECO:0000256" key="14">
    <source>
        <dbReference type="ARBA" id="ARBA00047651"/>
    </source>
</evidence>
<evidence type="ECO:0000256" key="1">
    <source>
        <dbReference type="ARBA" id="ARBA00001947"/>
    </source>
</evidence>
<dbReference type="GO" id="GO:0004655">
    <property type="term" value="F:porphobilinogen synthase activity"/>
    <property type="evidence" value="ECO:0007669"/>
    <property type="project" value="UniProtKB-EC"/>
</dbReference>
<evidence type="ECO:0000313" key="19">
    <source>
        <dbReference type="EMBL" id="CCH44884.1"/>
    </source>
</evidence>
<keyword evidence="8 17" id="KW-0862">Zinc</keyword>
<dbReference type="InParanoid" id="K0KU05"/>
<evidence type="ECO:0000256" key="12">
    <source>
        <dbReference type="ARBA" id="ARBA00025628"/>
    </source>
</evidence>
<feature type="binding site" evidence="17">
    <location>
        <position position="136"/>
    </location>
    <ligand>
        <name>Zn(2+)</name>
        <dbReference type="ChEBI" id="CHEBI:29105"/>
        <note>catalytic</note>
    </ligand>
</feature>
<evidence type="ECO:0000256" key="8">
    <source>
        <dbReference type="ARBA" id="ARBA00022833"/>
    </source>
</evidence>
<comment type="cofactor">
    <cofactor evidence="1">
        <name>Zn(2+)</name>
        <dbReference type="ChEBI" id="CHEBI:29105"/>
    </cofactor>
</comment>
<evidence type="ECO:0000256" key="17">
    <source>
        <dbReference type="PIRSR" id="PIRSR001415-3"/>
    </source>
</evidence>
<dbReference type="PANTHER" id="PTHR11458">
    <property type="entry name" value="DELTA-AMINOLEVULINIC ACID DEHYDRATASE"/>
    <property type="match status" value="1"/>
</dbReference>
<feature type="binding site" evidence="16">
    <location>
        <position position="330"/>
    </location>
    <ligand>
        <name>5-aminolevulinate</name>
        <dbReference type="ChEBI" id="CHEBI:356416"/>
        <label>2</label>
    </ligand>
</feature>
<comment type="similarity">
    <text evidence="3 18">Belongs to the ALAD family.</text>
</comment>
<dbReference type="PRINTS" id="PR00144">
    <property type="entry name" value="DALDHYDRTASE"/>
</dbReference>
<evidence type="ECO:0000256" key="11">
    <source>
        <dbReference type="ARBA" id="ARBA00023244"/>
    </source>
</evidence>
<keyword evidence="7 17" id="KW-0479">Metal-binding</keyword>
<gene>
    <name evidence="19" type="ORF">BN7_4453</name>
</gene>
<dbReference type="NCBIfam" id="NF006762">
    <property type="entry name" value="PRK09283.1"/>
    <property type="match status" value="1"/>
</dbReference>
<evidence type="ECO:0000256" key="10">
    <source>
        <dbReference type="ARBA" id="ARBA00023239"/>
    </source>
</evidence>
<evidence type="ECO:0000256" key="3">
    <source>
        <dbReference type="ARBA" id="ARBA00008055"/>
    </source>
</evidence>
<dbReference type="EMBL" id="CAIF01000164">
    <property type="protein sequence ID" value="CCH44884.1"/>
    <property type="molecule type" value="Genomic_DNA"/>
</dbReference>
<dbReference type="Gene3D" id="3.20.20.70">
    <property type="entry name" value="Aldolase class I"/>
    <property type="match status" value="1"/>
</dbReference>
<dbReference type="GO" id="GO:0006782">
    <property type="term" value="P:protoporphyrinogen IX biosynthetic process"/>
    <property type="evidence" value="ECO:0007669"/>
    <property type="project" value="UniProtKB-UniPathway"/>
</dbReference>
<evidence type="ECO:0000256" key="2">
    <source>
        <dbReference type="ARBA" id="ARBA00004694"/>
    </source>
</evidence>
<evidence type="ECO:0000256" key="9">
    <source>
        <dbReference type="ARBA" id="ARBA00023133"/>
    </source>
</evidence>
<name>K0KU05_WICCF</name>
<evidence type="ECO:0000256" key="16">
    <source>
        <dbReference type="PIRSR" id="PIRSR001415-2"/>
    </source>
</evidence>
<dbReference type="UniPathway" id="UPA00251">
    <property type="reaction ID" value="UER00318"/>
</dbReference>
<evidence type="ECO:0000256" key="18">
    <source>
        <dbReference type="RuleBase" id="RU004161"/>
    </source>
</evidence>
<dbReference type="eggNOG" id="KOG2794">
    <property type="taxonomic scope" value="Eukaryota"/>
</dbReference>
<dbReference type="EC" id="4.2.1.24" evidence="5"/>
<reference evidence="19 20" key="1">
    <citation type="journal article" date="2012" name="Eukaryot. Cell">
        <title>Draft genome sequence of Wickerhamomyces ciferrii NRRL Y-1031 F-60-10.</title>
        <authorList>
            <person name="Schneider J."/>
            <person name="Andrea H."/>
            <person name="Blom J."/>
            <person name="Jaenicke S."/>
            <person name="Ruckert C."/>
            <person name="Schorsch C."/>
            <person name="Szczepanowski R."/>
            <person name="Farwick M."/>
            <person name="Goesmann A."/>
            <person name="Puhler A."/>
            <person name="Schaffer S."/>
            <person name="Tauch A."/>
            <person name="Kohler T."/>
            <person name="Brinkrolf K."/>
        </authorList>
    </citation>
    <scope>NUCLEOTIDE SEQUENCE [LARGE SCALE GENOMIC DNA]</scope>
    <source>
        <strain evidence="20">ATCC 14091 / BCRC 22168 / CBS 111 / JCM 3599 / NBRC 0793 / NRRL Y-1031 F-60-10</strain>
    </source>
</reference>
<evidence type="ECO:0000256" key="5">
    <source>
        <dbReference type="ARBA" id="ARBA00012053"/>
    </source>
</evidence>
<dbReference type="Pfam" id="PF00490">
    <property type="entry name" value="ALAD"/>
    <property type="match status" value="1"/>
</dbReference>
<organism evidence="19 20">
    <name type="scientific">Wickerhamomyces ciferrii (strain ATCC 14091 / BCRC 22168 / CBS 111 / JCM 3599 / NBRC 0793 / NRRL Y-1031 F-60-10)</name>
    <name type="common">Yeast</name>
    <name type="synonym">Pichia ciferrii</name>
    <dbReference type="NCBI Taxonomy" id="1206466"/>
    <lineage>
        <taxon>Eukaryota</taxon>
        <taxon>Fungi</taxon>
        <taxon>Dikarya</taxon>
        <taxon>Ascomycota</taxon>
        <taxon>Saccharomycotina</taxon>
        <taxon>Saccharomycetes</taxon>
        <taxon>Phaffomycetales</taxon>
        <taxon>Wickerhamomycetaceae</taxon>
        <taxon>Wickerhamomyces</taxon>
    </lineage>
</organism>
<evidence type="ECO:0000256" key="7">
    <source>
        <dbReference type="ARBA" id="ARBA00022723"/>
    </source>
</evidence>